<comment type="caution">
    <text evidence="3">The sequence shown here is derived from an EMBL/GenBank/DDBJ whole genome shotgun (WGS) entry which is preliminary data.</text>
</comment>
<accession>A0A5A7QZ69</accession>
<dbReference type="GO" id="GO:0000428">
    <property type="term" value="C:DNA-directed RNA polymerase complex"/>
    <property type="evidence" value="ECO:0007669"/>
    <property type="project" value="UniProtKB-KW"/>
</dbReference>
<reference evidence="4" key="1">
    <citation type="journal article" date="2019" name="Curr. Biol.">
        <title>Genome Sequence of Striga asiatica Provides Insight into the Evolution of Plant Parasitism.</title>
        <authorList>
            <person name="Yoshida S."/>
            <person name="Kim S."/>
            <person name="Wafula E.K."/>
            <person name="Tanskanen J."/>
            <person name="Kim Y.M."/>
            <person name="Honaas L."/>
            <person name="Yang Z."/>
            <person name="Spallek T."/>
            <person name="Conn C.E."/>
            <person name="Ichihashi Y."/>
            <person name="Cheong K."/>
            <person name="Cui S."/>
            <person name="Der J.P."/>
            <person name="Gundlach H."/>
            <person name="Jiao Y."/>
            <person name="Hori C."/>
            <person name="Ishida J.K."/>
            <person name="Kasahara H."/>
            <person name="Kiba T."/>
            <person name="Kim M.S."/>
            <person name="Koo N."/>
            <person name="Laohavisit A."/>
            <person name="Lee Y.H."/>
            <person name="Lumba S."/>
            <person name="McCourt P."/>
            <person name="Mortimer J.C."/>
            <person name="Mutuku J.M."/>
            <person name="Nomura T."/>
            <person name="Sasaki-Sekimoto Y."/>
            <person name="Seto Y."/>
            <person name="Wang Y."/>
            <person name="Wakatake T."/>
            <person name="Sakakibara H."/>
            <person name="Demura T."/>
            <person name="Yamaguchi S."/>
            <person name="Yoneyama K."/>
            <person name="Manabe R.I."/>
            <person name="Nelson D.C."/>
            <person name="Schulman A.H."/>
            <person name="Timko M.P."/>
            <person name="dePamphilis C.W."/>
            <person name="Choi D."/>
            <person name="Shirasu K."/>
        </authorList>
    </citation>
    <scope>NUCLEOTIDE SEQUENCE [LARGE SCALE GENOMIC DNA]</scope>
    <source>
        <strain evidence="4">cv. UVA1</strain>
    </source>
</reference>
<keyword evidence="3" id="KW-0240">DNA-directed RNA polymerase</keyword>
<gene>
    <name evidence="3" type="ORF">STAS_27696</name>
</gene>
<name>A0A5A7QZ69_STRAF</name>
<proteinExistence type="predicted"/>
<organism evidence="3 4">
    <name type="scientific">Striga asiatica</name>
    <name type="common">Asiatic witchweed</name>
    <name type="synonym">Buchnera asiatica</name>
    <dbReference type="NCBI Taxonomy" id="4170"/>
    <lineage>
        <taxon>Eukaryota</taxon>
        <taxon>Viridiplantae</taxon>
        <taxon>Streptophyta</taxon>
        <taxon>Embryophyta</taxon>
        <taxon>Tracheophyta</taxon>
        <taxon>Spermatophyta</taxon>
        <taxon>Magnoliopsida</taxon>
        <taxon>eudicotyledons</taxon>
        <taxon>Gunneridae</taxon>
        <taxon>Pentapetalae</taxon>
        <taxon>asterids</taxon>
        <taxon>lamiids</taxon>
        <taxon>Lamiales</taxon>
        <taxon>Orobanchaceae</taxon>
        <taxon>Buchnereae</taxon>
        <taxon>Striga</taxon>
    </lineage>
</organism>
<keyword evidence="2" id="KW-0732">Signal</keyword>
<evidence type="ECO:0000313" key="4">
    <source>
        <dbReference type="Proteomes" id="UP000325081"/>
    </source>
</evidence>
<keyword evidence="3" id="KW-0804">Transcription</keyword>
<dbReference type="Proteomes" id="UP000325081">
    <property type="component" value="Unassembled WGS sequence"/>
</dbReference>
<evidence type="ECO:0000256" key="1">
    <source>
        <dbReference type="SAM" id="MobiDB-lite"/>
    </source>
</evidence>
<dbReference type="AlphaFoldDB" id="A0A5A7QZ69"/>
<feature type="signal peptide" evidence="2">
    <location>
        <begin position="1"/>
        <end position="21"/>
    </location>
</feature>
<keyword evidence="4" id="KW-1185">Reference proteome</keyword>
<dbReference type="EMBL" id="BKCP01009181">
    <property type="protein sequence ID" value="GER50386.1"/>
    <property type="molecule type" value="Genomic_DNA"/>
</dbReference>
<sequence>MSSRFLASFLSVLASLGLMDSSGVIVGLVGDALTVPNGLGLLRSSKDKTSFCALSCTCSTRRSFSVNSRICLFNFVCFLETVCSRFFLSLFRISLSSFFILFFPLPFRSDDDAFTSDRGGSSPLGQHSGVGGKEATSNVPNLPNDDPTVKTPTANDSEDQLVEWRDADGGLRMGTTSRERVRRRAKSRRRGERRRRFLLFGKTFDCRPVSLTLPRVDDFSNGIMSYM</sequence>
<evidence type="ECO:0000313" key="3">
    <source>
        <dbReference type="EMBL" id="GER50386.1"/>
    </source>
</evidence>
<feature type="chain" id="PRO_5022711735" evidence="2">
    <location>
        <begin position="22"/>
        <end position="227"/>
    </location>
</feature>
<protein>
    <submittedName>
        <fullName evidence="3">DNA-directed RNA polymerase family protein</fullName>
    </submittedName>
</protein>
<feature type="region of interest" description="Disordered" evidence="1">
    <location>
        <begin position="116"/>
        <end position="157"/>
    </location>
</feature>
<evidence type="ECO:0000256" key="2">
    <source>
        <dbReference type="SAM" id="SignalP"/>
    </source>
</evidence>